<protein>
    <recommendedName>
        <fullName evidence="3">MULE transposase domain-containing protein</fullName>
    </recommendedName>
</protein>
<accession>A0A2N1MLT8</accession>
<dbReference type="Proteomes" id="UP000233469">
    <property type="component" value="Unassembled WGS sequence"/>
</dbReference>
<evidence type="ECO:0000313" key="2">
    <source>
        <dbReference type="Proteomes" id="UP000233469"/>
    </source>
</evidence>
<gene>
    <name evidence="1" type="ORF">RhiirC2_790173</name>
</gene>
<comment type="caution">
    <text evidence="1">The sequence shown here is derived from an EMBL/GenBank/DDBJ whole genome shotgun (WGS) entry which is preliminary data.</text>
</comment>
<reference evidence="1 2" key="1">
    <citation type="submission" date="2016-04" db="EMBL/GenBank/DDBJ databases">
        <title>Genome analyses suggest a sexual origin of heterokaryosis in a supposedly ancient asexual fungus.</title>
        <authorList>
            <person name="Ropars J."/>
            <person name="Sedzielewska K."/>
            <person name="Noel J."/>
            <person name="Charron P."/>
            <person name="Farinelli L."/>
            <person name="Marton T."/>
            <person name="Kruger M."/>
            <person name="Pelin A."/>
            <person name="Brachmann A."/>
            <person name="Corradi N."/>
        </authorList>
    </citation>
    <scope>NUCLEOTIDE SEQUENCE [LARGE SCALE GENOMIC DNA]</scope>
    <source>
        <strain evidence="1 2">C2</strain>
    </source>
</reference>
<dbReference type="PANTHER" id="PTHR35385">
    <property type="entry name" value="PROTEIN B, PUTATIVE-RELATED-RELATED"/>
    <property type="match status" value="1"/>
</dbReference>
<name>A0A2N1MLT8_9GLOM</name>
<dbReference type="VEuPathDB" id="FungiDB:RhiirFUN_023264"/>
<reference evidence="1 2" key="2">
    <citation type="submission" date="2017-10" db="EMBL/GenBank/DDBJ databases">
        <title>Extensive intraspecific genome diversity in a model arbuscular mycorrhizal fungus.</title>
        <authorList>
            <person name="Chen E.C.H."/>
            <person name="Morin E."/>
            <person name="Baudet D."/>
            <person name="Noel J."/>
            <person name="Ndikumana S."/>
            <person name="Charron P."/>
            <person name="St-Onge C."/>
            <person name="Giorgi J."/>
            <person name="Grigoriev I.V."/>
            <person name="Roux C."/>
            <person name="Martin F.M."/>
            <person name="Corradi N."/>
        </authorList>
    </citation>
    <scope>NUCLEOTIDE SEQUENCE [LARGE SCALE GENOMIC DNA]</scope>
    <source>
        <strain evidence="1 2">C2</strain>
    </source>
</reference>
<organism evidence="1 2">
    <name type="scientific">Rhizophagus irregularis</name>
    <dbReference type="NCBI Taxonomy" id="588596"/>
    <lineage>
        <taxon>Eukaryota</taxon>
        <taxon>Fungi</taxon>
        <taxon>Fungi incertae sedis</taxon>
        <taxon>Mucoromycota</taxon>
        <taxon>Glomeromycotina</taxon>
        <taxon>Glomeromycetes</taxon>
        <taxon>Glomerales</taxon>
        <taxon>Glomeraceae</taxon>
        <taxon>Rhizophagus</taxon>
    </lineage>
</organism>
<evidence type="ECO:0008006" key="3">
    <source>
        <dbReference type="Google" id="ProtNLM"/>
    </source>
</evidence>
<dbReference type="PANTHER" id="PTHR35385:SF2">
    <property type="entry name" value="PROTEIN B, PUTATIVE-RELATED"/>
    <property type="match status" value="1"/>
</dbReference>
<evidence type="ECO:0000313" key="1">
    <source>
        <dbReference type="EMBL" id="PKK62582.1"/>
    </source>
</evidence>
<dbReference type="EMBL" id="LLXL01001874">
    <property type="protein sequence ID" value="PKK62582.1"/>
    <property type="molecule type" value="Genomic_DNA"/>
</dbReference>
<proteinExistence type="predicted"/>
<feature type="non-terminal residue" evidence="1">
    <location>
        <position position="407"/>
    </location>
</feature>
<sequence>MPETKHYEIKGKYVLFRETRHCIHSDTVKKKQGSREVKRQNLLRLRNTSCKATIHLRLESWRVKLSHPLEVNIKFTHNHVINSAESLNFRHVNEKVREKFLQLFKDGYSPASAMYVHEDELYLSSTDEQDLLVLLADRANNPDYDYIAKLFQKYRETSLGDRNGSLMFRRLVDVVNEHNSSGRGKAILQEYDSRTGKALILCVVTGLMSRVHEKILQSGEICYVDASASFEPLNTSCDELEITLEKALNLLKSILPQHAFFGRGPLLGPKVILTDDSSAERNALELCWPEGIRLLCSFHVLQAFWRWLHNSKHHINKEDRVTIMAKMKEILYAQTGSDMYTHYDEFKQQFYHHYPQLRKHFELLWERRCFWALSFRSELHMRGNNTNNYIERSFGILKDIVFARTQA</sequence>
<dbReference type="AlphaFoldDB" id="A0A2N1MLT8"/>
<dbReference type="VEuPathDB" id="FungiDB:RhiirA1_452731"/>